<dbReference type="AlphaFoldDB" id="A0A494W635"/>
<protein>
    <submittedName>
        <fullName evidence="1">Uncharacterized protein</fullName>
    </submittedName>
</protein>
<dbReference type="EMBL" id="AP018664">
    <property type="protein sequence ID" value="BBD98017.1"/>
    <property type="molecule type" value="Genomic_DNA"/>
</dbReference>
<gene>
    <name evidence="1" type="ORF">SAMIE_1015180</name>
</gene>
<evidence type="ECO:0000313" key="1">
    <source>
        <dbReference type="EMBL" id="BBD98017.1"/>
    </source>
</evidence>
<evidence type="ECO:0000313" key="2">
    <source>
        <dbReference type="Proteomes" id="UP000279959"/>
    </source>
</evidence>
<reference evidence="1 2" key="1">
    <citation type="submission" date="2018-05" db="EMBL/GenBank/DDBJ databases">
        <title>Complete Genome Sequence of the Nonylphenol-Degrading Bacterium Sphingobium amiense DSM 16289T.</title>
        <authorList>
            <person name="Ootsuka M."/>
            <person name="Nishizawa T."/>
            <person name="Ohta H."/>
        </authorList>
    </citation>
    <scope>NUCLEOTIDE SEQUENCE [LARGE SCALE GENOMIC DNA]</scope>
    <source>
        <strain evidence="1 2">DSM 16289</strain>
    </source>
</reference>
<dbReference type="KEGG" id="sami:SAMIE_1015180"/>
<name>A0A494W635_9SPHN</name>
<proteinExistence type="predicted"/>
<dbReference type="RefSeq" id="WP_066697545.1">
    <property type="nucleotide sequence ID" value="NZ_AP018664.1"/>
</dbReference>
<sequence length="128" mass="14554">MADLAKAFSGLNNETHSVIEDLLNLIWCSGEWTDEHQDMLEAWRKARGEAAMSNWSWWIGDVDDDLYAYDFTSETAALDAGDRRFSAEGRFRIAEARCWNDNVEDGADEVRFAAIRNARVVEVRTDGC</sequence>
<organism evidence="1 2">
    <name type="scientific">Sphingobium amiense</name>
    <dbReference type="NCBI Taxonomy" id="135719"/>
    <lineage>
        <taxon>Bacteria</taxon>
        <taxon>Pseudomonadati</taxon>
        <taxon>Pseudomonadota</taxon>
        <taxon>Alphaproteobacteria</taxon>
        <taxon>Sphingomonadales</taxon>
        <taxon>Sphingomonadaceae</taxon>
        <taxon>Sphingobium</taxon>
    </lineage>
</organism>
<keyword evidence="2" id="KW-1185">Reference proteome</keyword>
<dbReference type="Proteomes" id="UP000279959">
    <property type="component" value="Chromosome"/>
</dbReference>
<accession>A0A494W635</accession>